<dbReference type="EMBL" id="GDHF01021588">
    <property type="protein sequence ID" value="JAI30726.1"/>
    <property type="molecule type" value="Transcribed_RNA"/>
</dbReference>
<keyword evidence="1" id="KW-0732">Signal</keyword>
<dbReference type="AlphaFoldDB" id="A0A0K8UVY3"/>
<proteinExistence type="predicted"/>
<organism evidence="2">
    <name type="scientific">Bactrocera latifrons</name>
    <name type="common">Malaysian fruit fly</name>
    <name type="synonym">Chaetodacus latifrons</name>
    <dbReference type="NCBI Taxonomy" id="174628"/>
    <lineage>
        <taxon>Eukaryota</taxon>
        <taxon>Metazoa</taxon>
        <taxon>Ecdysozoa</taxon>
        <taxon>Arthropoda</taxon>
        <taxon>Hexapoda</taxon>
        <taxon>Insecta</taxon>
        <taxon>Pterygota</taxon>
        <taxon>Neoptera</taxon>
        <taxon>Endopterygota</taxon>
        <taxon>Diptera</taxon>
        <taxon>Brachycera</taxon>
        <taxon>Muscomorpha</taxon>
        <taxon>Tephritoidea</taxon>
        <taxon>Tephritidae</taxon>
        <taxon>Bactrocera</taxon>
        <taxon>Bactrocera</taxon>
    </lineage>
</organism>
<name>A0A0K8UVY3_BACLA</name>
<gene>
    <name evidence="2" type="ORF">c0_g1_i2</name>
</gene>
<feature type="signal peptide" evidence="1">
    <location>
        <begin position="1"/>
        <end position="20"/>
    </location>
</feature>
<evidence type="ECO:0000256" key="1">
    <source>
        <dbReference type="SAM" id="SignalP"/>
    </source>
</evidence>
<accession>A0A0K8UVY3</accession>
<sequence length="133" mass="12739">MKFIAALCLALSLCVAVCHTAPVERETLLSIEDAQPVVISVEGQPQPLIRVARHGHRGFGGGPGYGGFGGGPGYGGFGGGPGYGGFGGGPGYGGFGGYPGYGGFGGGPGYGGFGGGYSSSSASASSSSGGYFG</sequence>
<reference evidence="2" key="1">
    <citation type="submission" date="2015-06" db="EMBL/GenBank/DDBJ databases">
        <authorList>
            <person name="Hoefler B.C."/>
            <person name="Straight P.D."/>
        </authorList>
    </citation>
    <scope>NUCLEOTIDE SEQUENCE</scope>
</reference>
<protein>
    <submittedName>
        <fullName evidence="2">Uncharacterized protein</fullName>
    </submittedName>
</protein>
<evidence type="ECO:0000313" key="2">
    <source>
        <dbReference type="EMBL" id="JAI30726.1"/>
    </source>
</evidence>
<feature type="chain" id="PRO_5005521493" evidence="1">
    <location>
        <begin position="21"/>
        <end position="133"/>
    </location>
</feature>